<dbReference type="OrthoDB" id="3638028at2"/>
<protein>
    <recommendedName>
        <fullName evidence="3">Aminoglycoside phosphotransferase</fullName>
    </recommendedName>
</protein>
<sequence length="276" mass="30146">MIVPPAFAARFHTADELAWLRALPDTAADLLARWSLVVDGPPLHGWCALVLPVRTSAGDPAVLKITWPHPEAEHEALCLSTWAGGGAVRLLAAEPWALLLERLDPHHSLADEPLDEALAVVAGLLRRLDRPAPPVLRSLRAEAGRWVRELPDRPAPPELVAQAVAYCVELGPRAGDRLVNEDLHYENVLRAEREPWLVIDPKPLAGDQEFGLIPLLWNRWEGSDPADRLRGVVDAAGLDWPLARKWTFVRAVLEWGAGQDDDPAVAAAPTIATALV</sequence>
<dbReference type="STRING" id="1193682.BJP25_03870"/>
<dbReference type="Proteomes" id="UP000186040">
    <property type="component" value="Unassembled WGS sequence"/>
</dbReference>
<name>A0A1Q9LDL2_9PSEU</name>
<dbReference type="RefSeq" id="WP_075978326.1">
    <property type="nucleotide sequence ID" value="NZ_MKQR01000028.1"/>
</dbReference>
<dbReference type="AlphaFoldDB" id="A0A1Q9LDL2"/>
<dbReference type="GO" id="GO:0016773">
    <property type="term" value="F:phosphotransferase activity, alcohol group as acceptor"/>
    <property type="evidence" value="ECO:0007669"/>
    <property type="project" value="InterPro"/>
</dbReference>
<proteinExistence type="predicted"/>
<keyword evidence="2" id="KW-1185">Reference proteome</keyword>
<gene>
    <name evidence="1" type="ORF">BJP25_03870</name>
</gene>
<organism evidence="1 2">
    <name type="scientific">Actinokineospora bangkokensis</name>
    <dbReference type="NCBI Taxonomy" id="1193682"/>
    <lineage>
        <taxon>Bacteria</taxon>
        <taxon>Bacillati</taxon>
        <taxon>Actinomycetota</taxon>
        <taxon>Actinomycetes</taxon>
        <taxon>Pseudonocardiales</taxon>
        <taxon>Pseudonocardiaceae</taxon>
        <taxon>Actinokineospora</taxon>
    </lineage>
</organism>
<dbReference type="SUPFAM" id="SSF56112">
    <property type="entry name" value="Protein kinase-like (PK-like)"/>
    <property type="match status" value="1"/>
</dbReference>
<accession>A0A1Q9LDL2</accession>
<dbReference type="GO" id="GO:0019748">
    <property type="term" value="P:secondary metabolic process"/>
    <property type="evidence" value="ECO:0007669"/>
    <property type="project" value="InterPro"/>
</dbReference>
<dbReference type="EMBL" id="MKQR01000028">
    <property type="protein sequence ID" value="OLR90120.1"/>
    <property type="molecule type" value="Genomic_DNA"/>
</dbReference>
<reference evidence="1 2" key="1">
    <citation type="submission" date="2016-10" db="EMBL/GenBank/DDBJ databases">
        <title>The Draft Genome Sequence of Actinokineospora bangkokensis 44EHWT reveals the biosynthetic pathway of antifungal compounds Thailandins with unusual extender unit butylmalonyl-CoA.</title>
        <authorList>
            <person name="Greule A."/>
            <person name="Intra B."/>
            <person name="Flemming S."/>
            <person name="Rommel M.G."/>
            <person name="Panbangred W."/>
            <person name="Bechthold A."/>
        </authorList>
    </citation>
    <scope>NUCLEOTIDE SEQUENCE [LARGE SCALE GENOMIC DNA]</scope>
    <source>
        <strain evidence="1 2">44EHW</strain>
    </source>
</reference>
<comment type="caution">
    <text evidence="1">The sequence shown here is derived from an EMBL/GenBank/DDBJ whole genome shotgun (WGS) entry which is preliminary data.</text>
</comment>
<dbReference type="InterPro" id="IPR011009">
    <property type="entry name" value="Kinase-like_dom_sf"/>
</dbReference>
<evidence type="ECO:0008006" key="3">
    <source>
        <dbReference type="Google" id="ProtNLM"/>
    </source>
</evidence>
<dbReference type="Pfam" id="PF04655">
    <property type="entry name" value="APH_6_hur"/>
    <property type="match status" value="1"/>
</dbReference>
<evidence type="ECO:0000313" key="2">
    <source>
        <dbReference type="Proteomes" id="UP000186040"/>
    </source>
</evidence>
<evidence type="ECO:0000313" key="1">
    <source>
        <dbReference type="EMBL" id="OLR90120.1"/>
    </source>
</evidence>
<dbReference type="InterPro" id="IPR006748">
    <property type="entry name" value="NH2Glyco/OHUrea_AB-resist_kin"/>
</dbReference>